<dbReference type="GO" id="GO:0043138">
    <property type="term" value="F:3'-5' DNA helicase activity"/>
    <property type="evidence" value="ECO:0007669"/>
    <property type="project" value="UniProtKB-EC"/>
</dbReference>
<evidence type="ECO:0000256" key="3">
    <source>
        <dbReference type="ARBA" id="ARBA00022763"/>
    </source>
</evidence>
<evidence type="ECO:0000313" key="20">
    <source>
        <dbReference type="Proteomes" id="UP000281647"/>
    </source>
</evidence>
<keyword evidence="8" id="KW-0238">DNA-binding</keyword>
<feature type="domain" description="UvrD-like helicase ATP-binding" evidence="17">
    <location>
        <begin position="8"/>
        <end position="499"/>
    </location>
</feature>
<comment type="catalytic activity">
    <reaction evidence="11">
        <text>Couples ATP hydrolysis with the unwinding of duplex DNA by translocating in the 3'-5' direction.</text>
        <dbReference type="EC" id="5.6.2.4"/>
    </reaction>
</comment>
<dbReference type="GO" id="GO:0000725">
    <property type="term" value="P:recombinational repair"/>
    <property type="evidence" value="ECO:0007669"/>
    <property type="project" value="TreeGrafter"/>
</dbReference>
<dbReference type="InterPro" id="IPR000212">
    <property type="entry name" value="DNA_helicase_UvrD/REP"/>
</dbReference>
<keyword evidence="4 15" id="KW-0378">Hydrolase</keyword>
<evidence type="ECO:0000313" key="19">
    <source>
        <dbReference type="EMBL" id="RUM98557.1"/>
    </source>
</evidence>
<dbReference type="GO" id="GO:0003677">
    <property type="term" value="F:DNA binding"/>
    <property type="evidence" value="ECO:0007669"/>
    <property type="project" value="UniProtKB-KW"/>
</dbReference>
<keyword evidence="7 15" id="KW-0067">ATP-binding</keyword>
<evidence type="ECO:0000259" key="17">
    <source>
        <dbReference type="PROSITE" id="PS51198"/>
    </source>
</evidence>
<keyword evidence="5 15" id="KW-0347">Helicase</keyword>
<dbReference type="InterPro" id="IPR014017">
    <property type="entry name" value="DNA_helicase_UvrD-like_C"/>
</dbReference>
<feature type="compositionally biased region" description="Polar residues" evidence="16">
    <location>
        <begin position="20"/>
        <end position="31"/>
    </location>
</feature>
<keyword evidence="2 15" id="KW-0547">Nucleotide-binding</keyword>
<evidence type="ECO:0000256" key="14">
    <source>
        <dbReference type="ARBA" id="ARBA00048988"/>
    </source>
</evidence>
<feature type="binding site" evidence="15">
    <location>
        <begin position="29"/>
        <end position="36"/>
    </location>
    <ligand>
        <name>ATP</name>
        <dbReference type="ChEBI" id="CHEBI:30616"/>
    </ligand>
</feature>
<dbReference type="InterPro" id="IPR027417">
    <property type="entry name" value="P-loop_NTPase"/>
</dbReference>
<feature type="region of interest" description="Disordered" evidence="16">
    <location>
        <begin position="1"/>
        <end position="31"/>
    </location>
</feature>
<dbReference type="PROSITE" id="PS51217">
    <property type="entry name" value="UVRD_HELICASE_CTER"/>
    <property type="match status" value="1"/>
</dbReference>
<dbReference type="GO" id="GO:0033202">
    <property type="term" value="C:DNA helicase complex"/>
    <property type="evidence" value="ECO:0007669"/>
    <property type="project" value="TreeGrafter"/>
</dbReference>
<dbReference type="InterPro" id="IPR014151">
    <property type="entry name" value="DNA_helicase_AddA"/>
</dbReference>
<dbReference type="AlphaFoldDB" id="A0A432V8T1"/>
<sequence>MKKLPPVPTETAERQARASDPQNSAWVSANAGSGKTHVLSQRVTRLLLEGTDPSKILCLTYTRAAAANMSNRVFGNLSRWTMLGDEDLAAEIEKLDGKRPNAAKLRRARRLFAEALETPGGLKIQTIHAFCESVLHQFPLEANIAAHFQLLDPLMEETLFAAARREMVTGAAASENPALAEAFAMVLERGGEAGLDALLGEIVQKRDGLRAFIDAVGDGTSDYAALFEEFGFGEGDTASGIADTVWPDAYFNEALALEFGRRAIAAGKVNAQSFAENLAEACRQDDPVKRLQKLHATFLTKKSGEGWVLRSTRTIASKGVAEHFPDFETQFERMGLLVLETSDRLALIRMLEGTRAALTIADWLIARYEQLKAGRGFLDFNDLITRTVRLLARQDAGPWVQYKLDKGIDHILLDEAQDTSPEQWQVVERLAEEFFAGMGARDNVHRTVFAVGDEKQSIYSFQGAAPESFARTGHEFSQKIRAANGSFEAIRLTLSFRSTDDVLRAVDTVFSSDEARRGITLDPEPIQHSAIRSGAAGYVEIWPSLGASSVEEPEDWTKAIDHADAPAVRVAENVAATIEKWISSGEIIEGTGKRLTAGDVIILVRKRDRFVHALARSLKNRNIPVAGADRLSLPAHIAVKDMMALGRFLIQPEDDLSLAAVLKSPIFQLSEETLFALANGRPAGMSLFNSLRWHGQGAPELARVADQLDTWSTQAAFKPVFEFYSAILARDKVRRKMIARLGRDAGDILDEFLNFCLAEERTGLPGLEAFLATLESAGPEIKREMDQTRDEVRIMTVHAAKGLEAPVVFLVDGGAAPFSEQHLPRLMPFQPQGELRHVKGYLWRSGSDVANGFSQAASLGARERADDEYRRLLYVGMTRAEDRVIICGYHGKRAQNPATWHALVSAALTASPQSEARQHPVSDDSVHRFRVTPIQEVQPTPDGEASEVVTTPAPMPERLLKGPPLSEQLPRPLSPSGASALIEEEQEAPVSSRSPVLDPDIEPGFAIARGLILHKLLQVLPGIDQAGRAAAAVRYMDRVAADWPEHERAAALAAVEGIMTAAQFAPLFAQGSRAEVAVMGKLMVRGSLRPISGKIDRLAVTADEVLIVDYKTDRHPPATPEEIPLGYVTQLALYRALLQPLYPGRKVSACLLFTAAPALLQIPDRAMEDALVRLTQA</sequence>
<evidence type="ECO:0000256" key="6">
    <source>
        <dbReference type="ARBA" id="ARBA00022839"/>
    </source>
</evidence>
<name>A0A432V8T1_9HYPH</name>
<evidence type="ECO:0000256" key="7">
    <source>
        <dbReference type="ARBA" id="ARBA00022840"/>
    </source>
</evidence>
<comment type="catalytic activity">
    <reaction evidence="14">
        <text>ATP + H2O = ADP + phosphate + H(+)</text>
        <dbReference type="Rhea" id="RHEA:13065"/>
        <dbReference type="ChEBI" id="CHEBI:15377"/>
        <dbReference type="ChEBI" id="CHEBI:15378"/>
        <dbReference type="ChEBI" id="CHEBI:30616"/>
        <dbReference type="ChEBI" id="CHEBI:43474"/>
        <dbReference type="ChEBI" id="CHEBI:456216"/>
        <dbReference type="EC" id="5.6.2.4"/>
    </reaction>
</comment>
<dbReference type="Pfam" id="PF00580">
    <property type="entry name" value="UvrD-helicase"/>
    <property type="match status" value="1"/>
</dbReference>
<dbReference type="RefSeq" id="WP_128626411.1">
    <property type="nucleotide sequence ID" value="NZ_RKST01000006.1"/>
</dbReference>
<dbReference type="Pfam" id="PF13361">
    <property type="entry name" value="UvrD_C"/>
    <property type="match status" value="2"/>
</dbReference>
<proteinExistence type="predicted"/>
<evidence type="ECO:0000256" key="5">
    <source>
        <dbReference type="ARBA" id="ARBA00022806"/>
    </source>
</evidence>
<dbReference type="InterPro" id="IPR038726">
    <property type="entry name" value="PDDEXK_AddAB-type"/>
</dbReference>
<keyword evidence="20" id="KW-1185">Reference proteome</keyword>
<evidence type="ECO:0000256" key="12">
    <source>
        <dbReference type="ARBA" id="ARBA00034808"/>
    </source>
</evidence>
<dbReference type="GO" id="GO:0005524">
    <property type="term" value="F:ATP binding"/>
    <property type="evidence" value="ECO:0007669"/>
    <property type="project" value="UniProtKB-UniRule"/>
</dbReference>
<keyword evidence="9" id="KW-0234">DNA repair</keyword>
<evidence type="ECO:0000256" key="10">
    <source>
        <dbReference type="ARBA" id="ARBA00023235"/>
    </source>
</evidence>
<dbReference type="PANTHER" id="PTHR11070">
    <property type="entry name" value="UVRD / RECB / PCRA DNA HELICASE FAMILY MEMBER"/>
    <property type="match status" value="1"/>
</dbReference>
<evidence type="ECO:0000256" key="15">
    <source>
        <dbReference type="PROSITE-ProRule" id="PRU00560"/>
    </source>
</evidence>
<dbReference type="OrthoDB" id="9810135at2"/>
<organism evidence="19 20">
    <name type="scientific">Borborobacter arsenicus</name>
    <dbReference type="NCBI Taxonomy" id="1851146"/>
    <lineage>
        <taxon>Bacteria</taxon>
        <taxon>Pseudomonadati</taxon>
        <taxon>Pseudomonadota</taxon>
        <taxon>Alphaproteobacteria</taxon>
        <taxon>Hyphomicrobiales</taxon>
        <taxon>Phyllobacteriaceae</taxon>
        <taxon>Borborobacter</taxon>
    </lineage>
</organism>
<evidence type="ECO:0000259" key="18">
    <source>
        <dbReference type="PROSITE" id="PS51217"/>
    </source>
</evidence>
<dbReference type="Proteomes" id="UP000281647">
    <property type="component" value="Unassembled WGS sequence"/>
</dbReference>
<dbReference type="PROSITE" id="PS51198">
    <property type="entry name" value="UVRD_HELICASE_ATP_BIND"/>
    <property type="match status" value="1"/>
</dbReference>
<dbReference type="EC" id="5.6.2.4" evidence="12"/>
<feature type="region of interest" description="Disordered" evidence="16">
    <location>
        <begin position="932"/>
        <end position="977"/>
    </location>
</feature>
<dbReference type="Gene3D" id="3.90.320.10">
    <property type="match status" value="1"/>
</dbReference>
<evidence type="ECO:0000256" key="11">
    <source>
        <dbReference type="ARBA" id="ARBA00034617"/>
    </source>
</evidence>
<evidence type="ECO:0000256" key="9">
    <source>
        <dbReference type="ARBA" id="ARBA00023204"/>
    </source>
</evidence>
<dbReference type="GO" id="GO:0004527">
    <property type="term" value="F:exonuclease activity"/>
    <property type="evidence" value="ECO:0007669"/>
    <property type="project" value="UniProtKB-KW"/>
</dbReference>
<dbReference type="Pfam" id="PF12705">
    <property type="entry name" value="PDDEXK_1"/>
    <property type="match status" value="1"/>
</dbReference>
<keyword evidence="1" id="KW-0540">Nuclease</keyword>
<dbReference type="InterPro" id="IPR011335">
    <property type="entry name" value="Restrct_endonuc-II-like"/>
</dbReference>
<evidence type="ECO:0000256" key="8">
    <source>
        <dbReference type="ARBA" id="ARBA00023125"/>
    </source>
</evidence>
<evidence type="ECO:0000256" key="13">
    <source>
        <dbReference type="ARBA" id="ARBA00034923"/>
    </source>
</evidence>
<accession>A0A432V8T1</accession>
<dbReference type="InterPro" id="IPR011604">
    <property type="entry name" value="PDDEXK-like_dom_sf"/>
</dbReference>
<dbReference type="Gene3D" id="1.10.486.10">
    <property type="entry name" value="PCRA, domain 4"/>
    <property type="match status" value="1"/>
</dbReference>
<evidence type="ECO:0000256" key="4">
    <source>
        <dbReference type="ARBA" id="ARBA00022801"/>
    </source>
</evidence>
<reference evidence="19 20" key="1">
    <citation type="submission" date="2018-11" db="EMBL/GenBank/DDBJ databases">
        <title>Pseudaminobacter arsenicus sp. nov., an arsenic-resistant bacterium isolated from arsenic-rich aquifers.</title>
        <authorList>
            <person name="Mu Y."/>
        </authorList>
    </citation>
    <scope>NUCLEOTIDE SEQUENCE [LARGE SCALE GENOMIC DNA]</scope>
    <source>
        <strain evidence="19 20">CB3</strain>
    </source>
</reference>
<dbReference type="EMBL" id="RKST01000006">
    <property type="protein sequence ID" value="RUM98557.1"/>
    <property type="molecule type" value="Genomic_DNA"/>
</dbReference>
<dbReference type="PANTHER" id="PTHR11070:SF2">
    <property type="entry name" value="ATP-DEPENDENT DNA HELICASE SRS2"/>
    <property type="match status" value="1"/>
</dbReference>
<dbReference type="GO" id="GO:0005829">
    <property type="term" value="C:cytosol"/>
    <property type="evidence" value="ECO:0007669"/>
    <property type="project" value="TreeGrafter"/>
</dbReference>
<dbReference type="Gene3D" id="3.40.50.300">
    <property type="entry name" value="P-loop containing nucleotide triphosphate hydrolases"/>
    <property type="match status" value="4"/>
</dbReference>
<dbReference type="SUPFAM" id="SSF52540">
    <property type="entry name" value="P-loop containing nucleoside triphosphate hydrolases"/>
    <property type="match status" value="1"/>
</dbReference>
<evidence type="ECO:0000256" key="2">
    <source>
        <dbReference type="ARBA" id="ARBA00022741"/>
    </source>
</evidence>
<dbReference type="SUPFAM" id="SSF52980">
    <property type="entry name" value="Restriction endonuclease-like"/>
    <property type="match status" value="1"/>
</dbReference>
<feature type="domain" description="UvrD-like helicase C-terminal" evidence="18">
    <location>
        <begin position="529"/>
        <end position="802"/>
    </location>
</feature>
<evidence type="ECO:0000256" key="16">
    <source>
        <dbReference type="SAM" id="MobiDB-lite"/>
    </source>
</evidence>
<dbReference type="NCBIfam" id="TIGR02784">
    <property type="entry name" value="addA_alphas"/>
    <property type="match status" value="1"/>
</dbReference>
<keyword evidence="6" id="KW-0269">Exonuclease</keyword>
<keyword evidence="3" id="KW-0227">DNA damage</keyword>
<keyword evidence="10" id="KW-0413">Isomerase</keyword>
<protein>
    <recommendedName>
        <fullName evidence="12">DNA 3'-5' helicase</fullName>
        <ecNumber evidence="12">5.6.2.4</ecNumber>
    </recommendedName>
    <alternativeName>
        <fullName evidence="13">DNA 3'-5' helicase II</fullName>
    </alternativeName>
</protein>
<gene>
    <name evidence="19" type="primary">addA</name>
    <name evidence="19" type="ORF">EET67_07980</name>
</gene>
<evidence type="ECO:0000256" key="1">
    <source>
        <dbReference type="ARBA" id="ARBA00022722"/>
    </source>
</evidence>
<dbReference type="InterPro" id="IPR014016">
    <property type="entry name" value="UvrD-like_ATP-bd"/>
</dbReference>
<comment type="caution">
    <text evidence="19">The sequence shown here is derived from an EMBL/GenBank/DDBJ whole genome shotgun (WGS) entry which is preliminary data.</text>
</comment>